<comment type="caution">
    <text evidence="2">The sequence shown here is derived from an EMBL/GenBank/DDBJ whole genome shotgun (WGS) entry which is preliminary data.</text>
</comment>
<proteinExistence type="predicted"/>
<evidence type="ECO:0000256" key="1">
    <source>
        <dbReference type="SAM" id="MobiDB-lite"/>
    </source>
</evidence>
<organism evidence="2 3">
    <name type="scientific">Polyplax serrata</name>
    <name type="common">Common mouse louse</name>
    <dbReference type="NCBI Taxonomy" id="468196"/>
    <lineage>
        <taxon>Eukaryota</taxon>
        <taxon>Metazoa</taxon>
        <taxon>Ecdysozoa</taxon>
        <taxon>Arthropoda</taxon>
        <taxon>Hexapoda</taxon>
        <taxon>Insecta</taxon>
        <taxon>Pterygota</taxon>
        <taxon>Neoptera</taxon>
        <taxon>Paraneoptera</taxon>
        <taxon>Psocodea</taxon>
        <taxon>Troctomorpha</taxon>
        <taxon>Phthiraptera</taxon>
        <taxon>Anoplura</taxon>
        <taxon>Polyplacidae</taxon>
        <taxon>Polyplax</taxon>
    </lineage>
</organism>
<dbReference type="Proteomes" id="UP001372834">
    <property type="component" value="Unassembled WGS sequence"/>
</dbReference>
<accession>A0AAN8S8F1</accession>
<gene>
    <name evidence="2" type="ORF">RUM43_003952</name>
</gene>
<dbReference type="EMBL" id="JAWJWE010000002">
    <property type="protein sequence ID" value="KAK6642450.1"/>
    <property type="molecule type" value="Genomic_DNA"/>
</dbReference>
<sequence>MSEKPHSTALYFQGPHTEDEKVEDPAGKDRGEKITGASRNGLREGRERRRWISNVSP</sequence>
<evidence type="ECO:0000313" key="2">
    <source>
        <dbReference type="EMBL" id="KAK6642450.1"/>
    </source>
</evidence>
<evidence type="ECO:0000313" key="3">
    <source>
        <dbReference type="Proteomes" id="UP001372834"/>
    </source>
</evidence>
<name>A0AAN8S8F1_POLSC</name>
<feature type="compositionally biased region" description="Basic and acidic residues" evidence="1">
    <location>
        <begin position="16"/>
        <end position="33"/>
    </location>
</feature>
<dbReference type="AlphaFoldDB" id="A0AAN8S8F1"/>
<protein>
    <submittedName>
        <fullName evidence="2">Uncharacterized protein</fullName>
    </submittedName>
</protein>
<feature type="region of interest" description="Disordered" evidence="1">
    <location>
        <begin position="1"/>
        <end position="57"/>
    </location>
</feature>
<feature type="non-terminal residue" evidence="2">
    <location>
        <position position="57"/>
    </location>
</feature>
<reference evidence="2 3" key="1">
    <citation type="submission" date="2023-10" db="EMBL/GenBank/DDBJ databases">
        <title>Genomes of two closely related lineages of the louse Polyplax serrata with different host specificities.</title>
        <authorList>
            <person name="Martinu J."/>
            <person name="Tarabai H."/>
            <person name="Stefka J."/>
            <person name="Hypsa V."/>
        </authorList>
    </citation>
    <scope>NUCLEOTIDE SEQUENCE [LARGE SCALE GENOMIC DNA]</scope>
    <source>
        <strain evidence="2">HR10_N</strain>
    </source>
</reference>